<evidence type="ECO:0000313" key="1">
    <source>
        <dbReference type="EMBL" id="CAF1529052.1"/>
    </source>
</evidence>
<dbReference type="EMBL" id="CAJNON010004106">
    <property type="protein sequence ID" value="CAF1529052.1"/>
    <property type="molecule type" value="Genomic_DNA"/>
</dbReference>
<protein>
    <submittedName>
        <fullName evidence="1">Uncharacterized protein</fullName>
    </submittedName>
</protein>
<proteinExistence type="predicted"/>
<dbReference type="AlphaFoldDB" id="A0A815V985"/>
<feature type="non-terminal residue" evidence="1">
    <location>
        <position position="113"/>
    </location>
</feature>
<dbReference type="OrthoDB" id="2019384at2759"/>
<reference evidence="1" key="1">
    <citation type="submission" date="2021-02" db="EMBL/GenBank/DDBJ databases">
        <authorList>
            <person name="Nowell W R."/>
        </authorList>
    </citation>
    <scope>NUCLEOTIDE SEQUENCE</scope>
</reference>
<evidence type="ECO:0000313" key="2">
    <source>
        <dbReference type="Proteomes" id="UP000663891"/>
    </source>
</evidence>
<gene>
    <name evidence="1" type="ORF">VCS650_LOCUS43619</name>
</gene>
<organism evidence="1 2">
    <name type="scientific">Adineta steineri</name>
    <dbReference type="NCBI Taxonomy" id="433720"/>
    <lineage>
        <taxon>Eukaryota</taxon>
        <taxon>Metazoa</taxon>
        <taxon>Spiralia</taxon>
        <taxon>Gnathifera</taxon>
        <taxon>Rotifera</taxon>
        <taxon>Eurotatoria</taxon>
        <taxon>Bdelloidea</taxon>
        <taxon>Adinetida</taxon>
        <taxon>Adinetidae</taxon>
        <taxon>Adineta</taxon>
    </lineage>
</organism>
<dbReference type="Proteomes" id="UP000663891">
    <property type="component" value="Unassembled WGS sequence"/>
</dbReference>
<name>A0A815V985_9BILA</name>
<comment type="caution">
    <text evidence="1">The sequence shown here is derived from an EMBL/GenBank/DDBJ whole genome shotgun (WGS) entry which is preliminary data.</text>
</comment>
<accession>A0A815V985</accession>
<sequence>MNVTVQDLIKWSASFDLIENYHEYLNTSKSIFSQQIFNNCSYQSFGSRCQYTNKYRKDFTDTVTTFFRDKQPRINDELFPIEFIYPICYTRLKCSHCLDWREICDGKIDCIMD</sequence>